<evidence type="ECO:0000259" key="2">
    <source>
        <dbReference type="Pfam" id="PF13649"/>
    </source>
</evidence>
<evidence type="ECO:0000256" key="1">
    <source>
        <dbReference type="SAM" id="MobiDB-lite"/>
    </source>
</evidence>
<dbReference type="InterPro" id="IPR041698">
    <property type="entry name" value="Methyltransf_25"/>
</dbReference>
<dbReference type="GO" id="GO:0008168">
    <property type="term" value="F:methyltransferase activity"/>
    <property type="evidence" value="ECO:0007669"/>
    <property type="project" value="UniProtKB-KW"/>
</dbReference>
<feature type="compositionally biased region" description="Basic and acidic residues" evidence="1">
    <location>
        <begin position="17"/>
        <end position="26"/>
    </location>
</feature>
<evidence type="ECO:0000313" key="4">
    <source>
        <dbReference type="Proteomes" id="UP000198981"/>
    </source>
</evidence>
<organism evidence="3 4">
    <name type="scientific">Klenkia marina</name>
    <dbReference type="NCBI Taxonomy" id="1960309"/>
    <lineage>
        <taxon>Bacteria</taxon>
        <taxon>Bacillati</taxon>
        <taxon>Actinomycetota</taxon>
        <taxon>Actinomycetes</taxon>
        <taxon>Geodermatophilales</taxon>
        <taxon>Geodermatophilaceae</taxon>
        <taxon>Klenkia</taxon>
    </lineage>
</organism>
<dbReference type="RefSeq" id="WP_092804963.1">
    <property type="nucleotide sequence ID" value="NZ_FMUH01000004.1"/>
</dbReference>
<dbReference type="PANTHER" id="PTHR45036">
    <property type="entry name" value="METHYLTRANSFERASE LIKE 7B"/>
    <property type="match status" value="1"/>
</dbReference>
<dbReference type="PANTHER" id="PTHR45036:SF1">
    <property type="entry name" value="METHYLTRANSFERASE LIKE 7A"/>
    <property type="match status" value="1"/>
</dbReference>
<feature type="region of interest" description="Disordered" evidence="1">
    <location>
        <begin position="1"/>
        <end position="26"/>
    </location>
</feature>
<dbReference type="CDD" id="cd02440">
    <property type="entry name" value="AdoMet_MTases"/>
    <property type="match status" value="1"/>
</dbReference>
<dbReference type="InterPro" id="IPR029063">
    <property type="entry name" value="SAM-dependent_MTases_sf"/>
</dbReference>
<dbReference type="EMBL" id="FMUH01000004">
    <property type="protein sequence ID" value="SCX51656.1"/>
    <property type="molecule type" value="Genomic_DNA"/>
</dbReference>
<dbReference type="STRING" id="1960309.SAMN03159343_2603"/>
<protein>
    <submittedName>
        <fullName evidence="3">2-polyprenyl-3-methyl-5-hydroxy-6-metoxy-1,4-benzoquinol methylase</fullName>
    </submittedName>
</protein>
<evidence type="ECO:0000313" key="3">
    <source>
        <dbReference type="EMBL" id="SCX51656.1"/>
    </source>
</evidence>
<reference evidence="4" key="1">
    <citation type="submission" date="2016-10" db="EMBL/GenBank/DDBJ databases">
        <authorList>
            <person name="Varghese N."/>
            <person name="Submissions S."/>
        </authorList>
    </citation>
    <scope>NUCLEOTIDE SEQUENCE [LARGE SCALE GENOMIC DNA]</scope>
    <source>
        <strain evidence="4">DSM 45722</strain>
    </source>
</reference>
<feature type="compositionally biased region" description="Pro residues" evidence="1">
    <location>
        <begin position="1"/>
        <end position="11"/>
    </location>
</feature>
<dbReference type="Gene3D" id="3.40.50.150">
    <property type="entry name" value="Vaccinia Virus protein VP39"/>
    <property type="match status" value="1"/>
</dbReference>
<dbReference type="SUPFAM" id="SSF53335">
    <property type="entry name" value="S-adenosyl-L-methionine-dependent methyltransferases"/>
    <property type="match status" value="1"/>
</dbReference>
<dbReference type="AlphaFoldDB" id="A0A1G4YDT3"/>
<keyword evidence="4" id="KW-1185">Reference proteome</keyword>
<name>A0A1G4YDT3_9ACTN</name>
<sequence>MTSGPNTPPSTEPLNASHDDDPAGYDEMRAAGHMARRRLAFYDEVVRGSEGTVVEIGMGTGVLLRELAKRHPDRSFVGVEPLANYVEFARERAAEEGLRNVRAEVGTGEDLVAAVGAGAAGLVISVDMLHHVADVREVADQVARAAAPGCQWRAMEPNRVHPYVLAYHVLTDGERTFPVRPFLRTAAAAGWRLQGRRNLYLYPSTVARVPAWAEKVERRLEGLRPVAGAVVLDLRKVG</sequence>
<keyword evidence="3" id="KW-0808">Transferase</keyword>
<proteinExistence type="predicted"/>
<dbReference type="Proteomes" id="UP000198981">
    <property type="component" value="Unassembled WGS sequence"/>
</dbReference>
<accession>A0A1G4YDT3</accession>
<dbReference type="GO" id="GO:0032259">
    <property type="term" value="P:methylation"/>
    <property type="evidence" value="ECO:0007669"/>
    <property type="project" value="UniProtKB-KW"/>
</dbReference>
<dbReference type="OrthoDB" id="3382693at2"/>
<dbReference type="Pfam" id="PF13649">
    <property type="entry name" value="Methyltransf_25"/>
    <property type="match status" value="1"/>
</dbReference>
<keyword evidence="3" id="KW-0489">Methyltransferase</keyword>
<dbReference type="InterPro" id="IPR052356">
    <property type="entry name" value="Thiol_S-MT"/>
</dbReference>
<feature type="domain" description="Methyltransferase" evidence="2">
    <location>
        <begin position="53"/>
        <end position="149"/>
    </location>
</feature>
<gene>
    <name evidence="3" type="ORF">SAMN03159343_2603</name>
</gene>